<comment type="caution">
    <text evidence="5">The sequence shown here is derived from an EMBL/GenBank/DDBJ whole genome shotgun (WGS) entry which is preliminary data.</text>
</comment>
<feature type="transmembrane region" description="Helical" evidence="3">
    <location>
        <begin position="36"/>
        <end position="56"/>
    </location>
</feature>
<dbReference type="InterPro" id="IPR029000">
    <property type="entry name" value="Cyclophilin-like_dom_sf"/>
</dbReference>
<proteinExistence type="predicted"/>
<evidence type="ECO:0000313" key="6">
    <source>
        <dbReference type="Proteomes" id="UP001197247"/>
    </source>
</evidence>
<keyword evidence="3" id="KW-0472">Membrane</keyword>
<feature type="domain" description="PPIase cyclophilin-type" evidence="4">
    <location>
        <begin position="131"/>
        <end position="283"/>
    </location>
</feature>
<evidence type="ECO:0000256" key="1">
    <source>
        <dbReference type="ARBA" id="ARBA00002388"/>
    </source>
</evidence>
<accession>A0ABS5TH88</accession>
<evidence type="ECO:0000259" key="4">
    <source>
        <dbReference type="PROSITE" id="PS50072"/>
    </source>
</evidence>
<dbReference type="Gene3D" id="2.40.100.10">
    <property type="entry name" value="Cyclophilin-like"/>
    <property type="match status" value="1"/>
</dbReference>
<evidence type="ECO:0000256" key="3">
    <source>
        <dbReference type="SAM" id="Phobius"/>
    </source>
</evidence>
<gene>
    <name evidence="5" type="ORF">KIH74_08530</name>
</gene>
<keyword evidence="5" id="KW-0413">Isomerase</keyword>
<dbReference type="PANTHER" id="PTHR45625:SF3">
    <property type="entry name" value="PEPTIDYL-PROLYL CIS-TRANS ISOMERASE B-RELATED"/>
    <property type="match status" value="1"/>
</dbReference>
<evidence type="ECO:0000313" key="5">
    <source>
        <dbReference type="EMBL" id="MBT0768969.1"/>
    </source>
</evidence>
<organism evidence="5 6">
    <name type="scientific">Kineosporia corallincola</name>
    <dbReference type="NCBI Taxonomy" id="2835133"/>
    <lineage>
        <taxon>Bacteria</taxon>
        <taxon>Bacillati</taxon>
        <taxon>Actinomycetota</taxon>
        <taxon>Actinomycetes</taxon>
        <taxon>Kineosporiales</taxon>
        <taxon>Kineosporiaceae</taxon>
        <taxon>Kineosporia</taxon>
    </lineage>
</organism>
<comment type="function">
    <text evidence="1">PPIases accelerate the folding of proteins. It catalyzes the cis-trans isomerization of proline imidic peptide bonds in oligopeptides.</text>
</comment>
<reference evidence="5 6" key="1">
    <citation type="submission" date="2021-05" db="EMBL/GenBank/DDBJ databases">
        <title>Kineosporia and Streptomyces sp. nov. two new marine actinobacteria isolated from Coral.</title>
        <authorList>
            <person name="Buangrab K."/>
            <person name="Sutthacheep M."/>
            <person name="Yeemin T."/>
            <person name="Harunari E."/>
            <person name="Igarashi Y."/>
            <person name="Kanchanasin P."/>
            <person name="Tanasupawat S."/>
            <person name="Phongsopitanun W."/>
        </authorList>
    </citation>
    <scope>NUCLEOTIDE SEQUENCE [LARGE SCALE GENOMIC DNA]</scope>
    <source>
        <strain evidence="5 6">J2-2</strain>
    </source>
</reference>
<keyword evidence="3" id="KW-1133">Transmembrane helix</keyword>
<name>A0ABS5TH88_9ACTN</name>
<dbReference type="PROSITE" id="PS50072">
    <property type="entry name" value="CSA_PPIASE_2"/>
    <property type="match status" value="1"/>
</dbReference>
<dbReference type="CDD" id="cd00317">
    <property type="entry name" value="cyclophilin"/>
    <property type="match status" value="1"/>
</dbReference>
<sequence length="285" mass="29491">MTPKNRERAYEKRRYEEWQDRLAVKQRRNRELRRRLAIVGGAVAGVLVIVAAFLLVNEGDDDDGATTTASSTAEASATSDAAATTAATDAKSTCPTVDVTAPATPQQFDEAPDKSLAENKTWTLNVKTTCGDITISLDGKAAPQAVSSMIKLAQAGFYDGSPCHRLTTSDSFELLQCGDPTGTGTGSPGYSYGPIENAPSDQVYEAGTVAMARASGDGDSNGSQFFLVYGDTSIPDDAAGGYTVLGKITKGLDVVKKVAEGGVADGSADGTPVSAVSIESTTVSG</sequence>
<dbReference type="EMBL" id="JAHBAY010000003">
    <property type="protein sequence ID" value="MBT0768969.1"/>
    <property type="molecule type" value="Genomic_DNA"/>
</dbReference>
<dbReference type="GO" id="GO:0016853">
    <property type="term" value="F:isomerase activity"/>
    <property type="evidence" value="ECO:0007669"/>
    <property type="project" value="UniProtKB-KW"/>
</dbReference>
<dbReference type="InterPro" id="IPR044666">
    <property type="entry name" value="Cyclophilin_A-like"/>
</dbReference>
<keyword evidence="6" id="KW-1185">Reference proteome</keyword>
<feature type="region of interest" description="Disordered" evidence="2">
    <location>
        <begin position="88"/>
        <end position="109"/>
    </location>
</feature>
<dbReference type="SUPFAM" id="SSF50891">
    <property type="entry name" value="Cyclophilin-like"/>
    <property type="match status" value="1"/>
</dbReference>
<dbReference type="InterPro" id="IPR002130">
    <property type="entry name" value="Cyclophilin-type_PPIase_dom"/>
</dbReference>
<dbReference type="PANTHER" id="PTHR45625">
    <property type="entry name" value="PEPTIDYL-PROLYL CIS-TRANS ISOMERASE-RELATED"/>
    <property type="match status" value="1"/>
</dbReference>
<dbReference type="RefSeq" id="WP_214155265.1">
    <property type="nucleotide sequence ID" value="NZ_JAHBAY010000003.1"/>
</dbReference>
<dbReference type="Pfam" id="PF00160">
    <property type="entry name" value="Pro_isomerase"/>
    <property type="match status" value="1"/>
</dbReference>
<keyword evidence="3" id="KW-0812">Transmembrane</keyword>
<dbReference type="Proteomes" id="UP001197247">
    <property type="component" value="Unassembled WGS sequence"/>
</dbReference>
<evidence type="ECO:0000256" key="2">
    <source>
        <dbReference type="SAM" id="MobiDB-lite"/>
    </source>
</evidence>
<protein>
    <submittedName>
        <fullName evidence="5">Peptidylprolyl isomerase</fullName>
    </submittedName>
</protein>